<evidence type="ECO:0000313" key="1">
    <source>
        <dbReference type="EMBL" id="MBR0561832.1"/>
    </source>
</evidence>
<keyword evidence="1" id="KW-0489">Methyltransferase</keyword>
<dbReference type="EMBL" id="JAGQFT010000023">
    <property type="protein sequence ID" value="MBR0561832.1"/>
    <property type="molecule type" value="Genomic_DNA"/>
</dbReference>
<dbReference type="Gene3D" id="3.40.50.150">
    <property type="entry name" value="Vaccinia Virus protein VP39"/>
    <property type="match status" value="1"/>
</dbReference>
<dbReference type="GO" id="GO:0009312">
    <property type="term" value="P:oligosaccharide biosynthetic process"/>
    <property type="evidence" value="ECO:0007669"/>
    <property type="project" value="InterPro"/>
</dbReference>
<reference evidence="2 3" key="1">
    <citation type="journal article" date="2021" name="Microbiol. Resour. Announc.">
        <title>Draft Genome Sequence of Coralloluteibacterium stylophorae LMG 29479T.</title>
        <authorList>
            <person name="Karlyshev A.V."/>
            <person name="Kudryashova E.B."/>
            <person name="Ariskina E.V."/>
            <person name="Conroy A.P."/>
            <person name="Abidueva E.Y."/>
        </authorList>
    </citation>
    <scope>NUCLEOTIDE SEQUENCE [LARGE SCALE GENOMIC DNA]</scope>
    <source>
        <strain evidence="2 3">LMG 29479</strain>
    </source>
</reference>
<keyword evidence="1" id="KW-0808">Transferase</keyword>
<dbReference type="EMBL" id="JAGQFT020000004">
    <property type="protein sequence ID" value="MBS7457005.1"/>
    <property type="molecule type" value="Genomic_DNA"/>
</dbReference>
<dbReference type="InterPro" id="IPR008715">
    <property type="entry name" value="SAM-MeTfrase_NodS-like"/>
</dbReference>
<dbReference type="GO" id="GO:0032259">
    <property type="term" value="P:methylation"/>
    <property type="evidence" value="ECO:0007669"/>
    <property type="project" value="UniProtKB-KW"/>
</dbReference>
<sequence length="197" mass="22132">MSAQVDFDALYAAEDPWGYRTRWYEARKRALTLAALDRPRFARACELGCSIGELAAELAPRCTRLLATDAHPQAVARARRRLQGRDGVEVLEMRHPERLPDGRFDLVVVSEIGYYLDAGALDRLAAGLRERLADDALVLACHWRPPIDGCSLDGDQVHARLDAGLHLSSSFLYVDHDLRLQGWSVRRDSVARREGLR</sequence>
<dbReference type="GO" id="GO:0008757">
    <property type="term" value="F:S-adenosylmethionine-dependent methyltransferase activity"/>
    <property type="evidence" value="ECO:0007669"/>
    <property type="project" value="InterPro"/>
</dbReference>
<dbReference type="Pfam" id="PF05401">
    <property type="entry name" value="NodS"/>
    <property type="match status" value="1"/>
</dbReference>
<evidence type="ECO:0000313" key="3">
    <source>
        <dbReference type="Proteomes" id="UP000675747"/>
    </source>
</evidence>
<proteinExistence type="predicted"/>
<comment type="caution">
    <text evidence="1">The sequence shown here is derived from an EMBL/GenBank/DDBJ whole genome shotgun (WGS) entry which is preliminary data.</text>
</comment>
<accession>A0A8J8AWY8</accession>
<reference evidence="1" key="2">
    <citation type="submission" date="2021-04" db="EMBL/GenBank/DDBJ databases">
        <authorList>
            <person name="Karlyshev A.V."/>
        </authorList>
    </citation>
    <scope>NUCLEOTIDE SEQUENCE</scope>
    <source>
        <strain evidence="1">LMG 29479</strain>
    </source>
</reference>
<keyword evidence="3" id="KW-1185">Reference proteome</keyword>
<protein>
    <submittedName>
        <fullName evidence="1">Methyltransferase domain-containing protein</fullName>
    </submittedName>
</protein>
<dbReference type="RefSeq" id="WP_211925795.1">
    <property type="nucleotide sequence ID" value="NZ_JAGQFT020000004.1"/>
</dbReference>
<gene>
    <name evidence="2" type="ORF">KB893_007635</name>
    <name evidence="1" type="ORF">KB893_04790</name>
</gene>
<dbReference type="SUPFAM" id="SSF53335">
    <property type="entry name" value="S-adenosyl-L-methionine-dependent methyltransferases"/>
    <property type="match status" value="1"/>
</dbReference>
<dbReference type="AlphaFoldDB" id="A0A8J8AWY8"/>
<dbReference type="InterPro" id="IPR029063">
    <property type="entry name" value="SAM-dependent_MTases_sf"/>
</dbReference>
<evidence type="ECO:0000313" key="2">
    <source>
        <dbReference type="EMBL" id="MBS7457005.1"/>
    </source>
</evidence>
<organism evidence="1">
    <name type="scientific">Coralloluteibacterium stylophorae</name>
    <dbReference type="NCBI Taxonomy" id="1776034"/>
    <lineage>
        <taxon>Bacteria</taxon>
        <taxon>Pseudomonadati</taxon>
        <taxon>Pseudomonadota</taxon>
        <taxon>Gammaproteobacteria</taxon>
        <taxon>Lysobacterales</taxon>
        <taxon>Lysobacteraceae</taxon>
        <taxon>Coralloluteibacterium</taxon>
    </lineage>
</organism>
<name>A0A8J8AWY8_9GAMM</name>
<dbReference type="Proteomes" id="UP000675747">
    <property type="component" value="Unassembled WGS sequence"/>
</dbReference>
<dbReference type="CDD" id="cd02440">
    <property type="entry name" value="AdoMet_MTases"/>
    <property type="match status" value="1"/>
</dbReference>